<keyword evidence="7" id="KW-0221">Differentiation</keyword>
<dbReference type="GO" id="GO:0007219">
    <property type="term" value="P:Notch signaling pathway"/>
    <property type="evidence" value="ECO:0007669"/>
    <property type="project" value="UniProtKB-KW"/>
</dbReference>
<keyword evidence="12" id="KW-0472">Membrane</keyword>
<dbReference type="Pfam" id="PF07645">
    <property type="entry name" value="EGF_CA"/>
    <property type="match status" value="1"/>
</dbReference>
<evidence type="ECO:0000256" key="15">
    <source>
        <dbReference type="ARBA" id="ARBA00023163"/>
    </source>
</evidence>
<dbReference type="AlphaFoldDB" id="A0A2G9T4J5"/>
<dbReference type="Pfam" id="PF00008">
    <property type="entry name" value="EGF"/>
    <property type="match status" value="1"/>
</dbReference>
<evidence type="ECO:0000256" key="6">
    <source>
        <dbReference type="ARBA" id="ARBA00022737"/>
    </source>
</evidence>
<dbReference type="PANTHER" id="PTHR12916:SF4">
    <property type="entry name" value="UNINFLATABLE, ISOFORM C"/>
    <property type="match status" value="1"/>
</dbReference>
<dbReference type="SUPFAM" id="SSF90193">
    <property type="entry name" value="Notch domain"/>
    <property type="match status" value="1"/>
</dbReference>
<dbReference type="GO" id="GO:0005634">
    <property type="term" value="C:nucleus"/>
    <property type="evidence" value="ECO:0007669"/>
    <property type="project" value="UniProtKB-SubCell"/>
</dbReference>
<accession>A0A2G9T4J5</accession>
<dbReference type="SMART" id="SM00179">
    <property type="entry name" value="EGF_CA"/>
    <property type="match status" value="2"/>
</dbReference>
<dbReference type="FunFam" id="2.10.25.10:FF:000125">
    <property type="entry name" value="Neurogenic locus notch protein-like"/>
    <property type="match status" value="1"/>
</dbReference>
<dbReference type="GO" id="GO:0005509">
    <property type="term" value="F:calcium ion binding"/>
    <property type="evidence" value="ECO:0007669"/>
    <property type="project" value="InterPro"/>
</dbReference>
<dbReference type="GO" id="GO:0005112">
    <property type="term" value="F:Notch binding"/>
    <property type="evidence" value="ECO:0007669"/>
    <property type="project" value="TreeGrafter"/>
</dbReference>
<evidence type="ECO:0000256" key="2">
    <source>
        <dbReference type="ARBA" id="ARBA00004251"/>
    </source>
</evidence>
<dbReference type="GO" id="GO:0030154">
    <property type="term" value="P:cell differentiation"/>
    <property type="evidence" value="ECO:0007669"/>
    <property type="project" value="UniProtKB-KW"/>
</dbReference>
<dbReference type="InterPro" id="IPR035993">
    <property type="entry name" value="Notch-like_dom_sf"/>
</dbReference>
<dbReference type="PROSITE" id="PS50026">
    <property type="entry name" value="EGF_3"/>
    <property type="match status" value="2"/>
</dbReference>
<dbReference type="PANTHER" id="PTHR12916">
    <property type="entry name" value="CYTOCHROME C OXIDASE POLYPEPTIDE VIC-2"/>
    <property type="match status" value="1"/>
</dbReference>
<dbReference type="PRINTS" id="PR00010">
    <property type="entry name" value="EGFBLOOD"/>
</dbReference>
<keyword evidence="22" id="KW-1185">Reference proteome</keyword>
<feature type="disulfide bond" evidence="18">
    <location>
        <begin position="39"/>
        <end position="48"/>
    </location>
</feature>
<evidence type="ECO:0000256" key="14">
    <source>
        <dbReference type="ARBA" id="ARBA00023159"/>
    </source>
</evidence>
<dbReference type="InterPro" id="IPR000152">
    <property type="entry name" value="EGF-type_Asp/Asn_hydroxyl_site"/>
</dbReference>
<reference evidence="21 22" key="1">
    <citation type="submission" date="2015-09" db="EMBL/GenBank/DDBJ databases">
        <title>Draft genome of the parasitic nematode Teladorsagia circumcincta isolate WARC Sus (inbred).</title>
        <authorList>
            <person name="Mitreva M."/>
        </authorList>
    </citation>
    <scope>NUCLEOTIDE SEQUENCE [LARGE SCALE GENOMIC DNA]</scope>
    <source>
        <strain evidence="21 22">S</strain>
    </source>
</reference>
<dbReference type="InterPro" id="IPR018097">
    <property type="entry name" value="EGF_Ca-bd_CS"/>
</dbReference>
<dbReference type="SMART" id="SM00004">
    <property type="entry name" value="NL"/>
    <property type="match status" value="1"/>
</dbReference>
<dbReference type="FunFam" id="2.10.25.10:FF:000061">
    <property type="entry name" value="Delta-like protein"/>
    <property type="match status" value="1"/>
</dbReference>
<evidence type="ECO:0000256" key="4">
    <source>
        <dbReference type="ARBA" id="ARBA00022692"/>
    </source>
</evidence>
<protein>
    <submittedName>
        <fullName evidence="21">EGF-like domain protein</fullName>
    </submittedName>
</protein>
<keyword evidence="6" id="KW-0677">Repeat</keyword>
<evidence type="ECO:0000256" key="5">
    <source>
        <dbReference type="ARBA" id="ARBA00022729"/>
    </source>
</evidence>
<keyword evidence="11" id="KW-0040">ANK repeat</keyword>
<dbReference type="Gene3D" id="4.10.470.20">
    <property type="match status" value="1"/>
</dbReference>
<keyword evidence="10" id="KW-0805">Transcription regulation</keyword>
<evidence type="ECO:0000256" key="17">
    <source>
        <dbReference type="ARBA" id="ARBA00023242"/>
    </source>
</evidence>
<dbReference type="InterPro" id="IPR049883">
    <property type="entry name" value="NOTCH1_EGF-like"/>
</dbReference>
<dbReference type="SMART" id="SM00181">
    <property type="entry name" value="EGF"/>
    <property type="match status" value="2"/>
</dbReference>
<dbReference type="PROSITE" id="PS01186">
    <property type="entry name" value="EGF_2"/>
    <property type="match status" value="1"/>
</dbReference>
<feature type="domain" description="EGF-like" evidence="19">
    <location>
        <begin position="51"/>
        <end position="87"/>
    </location>
</feature>
<keyword evidence="8" id="KW-0914">Notch signaling pathway</keyword>
<dbReference type="InterPro" id="IPR000742">
    <property type="entry name" value="EGF"/>
</dbReference>
<dbReference type="CDD" id="cd00054">
    <property type="entry name" value="EGF_CA"/>
    <property type="match status" value="2"/>
</dbReference>
<dbReference type="GO" id="GO:0005886">
    <property type="term" value="C:plasma membrane"/>
    <property type="evidence" value="ECO:0007669"/>
    <property type="project" value="UniProtKB-SubCell"/>
</dbReference>
<keyword evidence="17" id="KW-0539">Nucleus</keyword>
<dbReference type="Gene3D" id="2.10.25.10">
    <property type="entry name" value="Laminin"/>
    <property type="match status" value="2"/>
</dbReference>
<dbReference type="PROSITE" id="PS00022">
    <property type="entry name" value="EGF_1"/>
    <property type="match status" value="2"/>
</dbReference>
<dbReference type="InterPro" id="IPR000800">
    <property type="entry name" value="Notch_dom"/>
</dbReference>
<proteinExistence type="predicted"/>
<evidence type="ECO:0000313" key="22">
    <source>
        <dbReference type="Proteomes" id="UP000230423"/>
    </source>
</evidence>
<evidence type="ECO:0000259" key="19">
    <source>
        <dbReference type="PROSITE" id="PS50026"/>
    </source>
</evidence>
<comment type="caution">
    <text evidence="18">Lacks conserved residue(s) required for the propagation of feature annotation.</text>
</comment>
<organism evidence="21 22">
    <name type="scientific">Teladorsagia circumcincta</name>
    <name type="common">Brown stomach worm</name>
    <name type="synonym">Ostertagia circumcincta</name>
    <dbReference type="NCBI Taxonomy" id="45464"/>
    <lineage>
        <taxon>Eukaryota</taxon>
        <taxon>Metazoa</taxon>
        <taxon>Ecdysozoa</taxon>
        <taxon>Nematoda</taxon>
        <taxon>Chromadorea</taxon>
        <taxon>Rhabditida</taxon>
        <taxon>Rhabditina</taxon>
        <taxon>Rhabditomorpha</taxon>
        <taxon>Strongyloidea</taxon>
        <taxon>Trichostrongylidae</taxon>
        <taxon>Teladorsagia</taxon>
    </lineage>
</organism>
<feature type="domain" description="EGF-like" evidence="19">
    <location>
        <begin position="13"/>
        <end position="49"/>
    </location>
</feature>
<evidence type="ECO:0000256" key="7">
    <source>
        <dbReference type="ARBA" id="ARBA00022782"/>
    </source>
</evidence>
<keyword evidence="15" id="KW-0804">Transcription</keyword>
<dbReference type="PROSITE" id="PS01187">
    <property type="entry name" value="EGF_CA"/>
    <property type="match status" value="1"/>
</dbReference>
<evidence type="ECO:0000256" key="10">
    <source>
        <dbReference type="ARBA" id="ARBA00023015"/>
    </source>
</evidence>
<evidence type="ECO:0000256" key="3">
    <source>
        <dbReference type="ARBA" id="ARBA00022536"/>
    </source>
</evidence>
<dbReference type="PROSITE" id="PS00010">
    <property type="entry name" value="ASX_HYDROXYL"/>
    <property type="match status" value="2"/>
</dbReference>
<evidence type="ECO:0000256" key="8">
    <source>
        <dbReference type="ARBA" id="ARBA00022976"/>
    </source>
</evidence>
<keyword evidence="3 18" id="KW-0245">EGF-like domain</keyword>
<feature type="non-terminal residue" evidence="21">
    <location>
        <position position="164"/>
    </location>
</feature>
<dbReference type="SUPFAM" id="SSF57196">
    <property type="entry name" value="EGF/Laminin"/>
    <property type="match status" value="2"/>
</dbReference>
<evidence type="ECO:0000259" key="20">
    <source>
        <dbReference type="PROSITE" id="PS50258"/>
    </source>
</evidence>
<evidence type="ECO:0000256" key="1">
    <source>
        <dbReference type="ARBA" id="ARBA00004123"/>
    </source>
</evidence>
<keyword evidence="13 18" id="KW-1015">Disulfide bond</keyword>
<feature type="disulfide bond" evidence="18">
    <location>
        <begin position="77"/>
        <end position="86"/>
    </location>
</feature>
<comment type="subcellular location">
    <subcellularLocation>
        <location evidence="2">Cell membrane</location>
        <topology evidence="2">Single-pass type I membrane protein</topology>
    </subcellularLocation>
    <subcellularLocation>
        <location evidence="1">Nucleus</location>
    </subcellularLocation>
</comment>
<evidence type="ECO:0000313" key="21">
    <source>
        <dbReference type="EMBL" id="PIO52866.1"/>
    </source>
</evidence>
<dbReference type="OrthoDB" id="5851394at2759"/>
<gene>
    <name evidence="21" type="ORF">TELCIR_25821</name>
</gene>
<dbReference type="InterPro" id="IPR001881">
    <property type="entry name" value="EGF-like_Ca-bd_dom"/>
</dbReference>
<feature type="domain" description="LNR" evidence="20">
    <location>
        <begin position="103"/>
        <end position="143"/>
    </location>
</feature>
<evidence type="ECO:0000256" key="12">
    <source>
        <dbReference type="ARBA" id="ARBA00023136"/>
    </source>
</evidence>
<keyword evidence="14" id="KW-0010">Activator</keyword>
<keyword evidence="5" id="KW-0732">Signal</keyword>
<evidence type="ECO:0000256" key="11">
    <source>
        <dbReference type="ARBA" id="ARBA00023043"/>
    </source>
</evidence>
<sequence>MVYECKGLFCETDVDECSTSPCRNGATCVNQIGTFYCICPRGHKGATCEERVEVCSSGTCLNGGSCIDSVDGYVCQCALGFSGQRCQEVTSGIVVGNNTNRINIPELCADCASKAGNGRCDKECDRRECGYDGGDCANKDRNPFKACTYARYCSQVFRDGVCDE</sequence>
<keyword evidence="9" id="KW-1133">Transmembrane helix</keyword>
<evidence type="ECO:0000256" key="9">
    <source>
        <dbReference type="ARBA" id="ARBA00022989"/>
    </source>
</evidence>
<dbReference type="Pfam" id="PF00066">
    <property type="entry name" value="Notch"/>
    <property type="match status" value="1"/>
</dbReference>
<evidence type="ECO:0000256" key="16">
    <source>
        <dbReference type="ARBA" id="ARBA00023180"/>
    </source>
</evidence>
<name>A0A2G9T4J5_TELCI</name>
<dbReference type="Proteomes" id="UP000230423">
    <property type="component" value="Unassembled WGS sequence"/>
</dbReference>
<dbReference type="PROSITE" id="PS50258">
    <property type="entry name" value="LNR"/>
    <property type="match status" value="1"/>
</dbReference>
<keyword evidence="4" id="KW-0812">Transmembrane</keyword>
<dbReference type="EMBL" id="KZ424554">
    <property type="protein sequence ID" value="PIO52866.1"/>
    <property type="molecule type" value="Genomic_DNA"/>
</dbReference>
<keyword evidence="16" id="KW-0325">Glycoprotein</keyword>
<evidence type="ECO:0000256" key="13">
    <source>
        <dbReference type="ARBA" id="ARBA00023157"/>
    </source>
</evidence>
<evidence type="ECO:0000256" key="18">
    <source>
        <dbReference type="PROSITE-ProRule" id="PRU00076"/>
    </source>
</evidence>